<comment type="caution">
    <text evidence="3">The sequence shown here is derived from an EMBL/GenBank/DDBJ whole genome shotgun (WGS) entry which is preliminary data.</text>
</comment>
<name>A0A100YXI3_TRASO</name>
<keyword evidence="4" id="KW-1185">Reference proteome</keyword>
<feature type="transmembrane region" description="Helical" evidence="2">
    <location>
        <begin position="39"/>
        <end position="60"/>
    </location>
</feature>
<evidence type="ECO:0000256" key="1">
    <source>
        <dbReference type="SAM" id="MobiDB-lite"/>
    </source>
</evidence>
<keyword evidence="2" id="KW-0812">Transmembrane</keyword>
<dbReference type="EMBL" id="LOJF01000001">
    <property type="protein sequence ID" value="KUH59525.1"/>
    <property type="molecule type" value="Genomic_DNA"/>
</dbReference>
<keyword evidence="2" id="KW-0472">Membrane</keyword>
<dbReference type="Proteomes" id="UP000054078">
    <property type="component" value="Unassembled WGS sequence"/>
</dbReference>
<reference evidence="3 4" key="1">
    <citation type="submission" date="2015-12" db="EMBL/GenBank/DDBJ databases">
        <title>Draft Genome Sequence of Olsenella scatoligenes SK9K4T; a Producer of 3-Methylindole- (skatole) and 4-Methylphenol- (p-cresol) Isolated from Pig Feces.</title>
        <authorList>
            <person name="Li X."/>
            <person name="Borg B."/>
            <person name="Canibe N."/>
        </authorList>
    </citation>
    <scope>NUCLEOTIDE SEQUENCE [LARGE SCALE GENOMIC DNA]</scope>
    <source>
        <strain evidence="3 4">SK9K4</strain>
    </source>
</reference>
<feature type="region of interest" description="Disordered" evidence="1">
    <location>
        <begin position="183"/>
        <end position="218"/>
    </location>
</feature>
<dbReference type="OrthoDB" id="3183860at2"/>
<organism evidence="3 4">
    <name type="scientific">Tractidigestivibacter scatoligenes</name>
    <name type="common">Olsenella scatoligenes</name>
    <dbReference type="NCBI Taxonomy" id="1299998"/>
    <lineage>
        <taxon>Bacteria</taxon>
        <taxon>Bacillati</taxon>
        <taxon>Actinomycetota</taxon>
        <taxon>Coriobacteriia</taxon>
        <taxon>Coriobacteriales</taxon>
        <taxon>Atopobiaceae</taxon>
        <taxon>Tractidigestivibacter</taxon>
    </lineage>
</organism>
<sequence>MQDVVIRTDTGKLVSISVAYVILGALFVGLGATVADGPVVVGLCCAVAVVALLGLIHNVVEIAHSRVLFKADSKGVTDYTKKDDVVFVPWDHVERIDLKAANNEALMLDVVGFKTIDEMGDLTPEQRQMAEQNGGKGYYLLELSGMWVSHKHMEQAFDDISVLAARYNPDVVCTGFQDSLATHSKKGRERLERQQRRREQEVKKRLAEEEGKSGDDGQ</sequence>
<evidence type="ECO:0000256" key="2">
    <source>
        <dbReference type="SAM" id="Phobius"/>
    </source>
</evidence>
<keyword evidence="2" id="KW-1133">Transmembrane helix</keyword>
<accession>A0A100YXI3</accession>
<feature type="compositionally biased region" description="Basic and acidic residues" evidence="1">
    <location>
        <begin position="189"/>
        <end position="218"/>
    </location>
</feature>
<proteinExistence type="predicted"/>
<evidence type="ECO:0000313" key="3">
    <source>
        <dbReference type="EMBL" id="KUH59525.1"/>
    </source>
</evidence>
<evidence type="ECO:0000313" key="4">
    <source>
        <dbReference type="Proteomes" id="UP000054078"/>
    </source>
</evidence>
<dbReference type="AlphaFoldDB" id="A0A100YXI3"/>
<feature type="transmembrane region" description="Helical" evidence="2">
    <location>
        <begin position="12"/>
        <end position="33"/>
    </location>
</feature>
<dbReference type="STRING" id="1299998.AUL39_04275"/>
<dbReference type="RefSeq" id="WP_059053919.1">
    <property type="nucleotide sequence ID" value="NZ_LOJF01000001.1"/>
</dbReference>
<gene>
    <name evidence="3" type="ORF">AUL39_04275</name>
</gene>
<protein>
    <submittedName>
        <fullName evidence="3">Uncharacterized protein</fullName>
    </submittedName>
</protein>